<name>B6K525_SCHJY</name>
<dbReference type="JaponicusDB" id="SJAG_03791"/>
<keyword evidence="2" id="KW-1185">Reference proteome</keyword>
<dbReference type="HOGENOM" id="CLU_1332619_0_0_1"/>
<dbReference type="VEuPathDB" id="FungiDB:SJAG_03791"/>
<dbReference type="RefSeq" id="XP_002174922.1">
    <property type="nucleotide sequence ID" value="XM_002174886.1"/>
</dbReference>
<gene>
    <name evidence="1" type="ORF">SJAG_03791</name>
</gene>
<organism evidence="1 2">
    <name type="scientific">Schizosaccharomyces japonicus (strain yFS275 / FY16936)</name>
    <name type="common">Fission yeast</name>
    <dbReference type="NCBI Taxonomy" id="402676"/>
    <lineage>
        <taxon>Eukaryota</taxon>
        <taxon>Fungi</taxon>
        <taxon>Dikarya</taxon>
        <taxon>Ascomycota</taxon>
        <taxon>Taphrinomycotina</taxon>
        <taxon>Schizosaccharomycetes</taxon>
        <taxon>Schizosaccharomycetales</taxon>
        <taxon>Schizosaccharomycetaceae</taxon>
        <taxon>Schizosaccharomyces</taxon>
    </lineage>
</organism>
<dbReference type="EMBL" id="KE651167">
    <property type="protein sequence ID" value="EEB08629.1"/>
    <property type="molecule type" value="Genomic_DNA"/>
</dbReference>
<proteinExistence type="predicted"/>
<dbReference type="GeneID" id="7050433"/>
<reference evidence="1 2" key="1">
    <citation type="journal article" date="2011" name="Science">
        <title>Comparative functional genomics of the fission yeasts.</title>
        <authorList>
            <person name="Rhind N."/>
            <person name="Chen Z."/>
            <person name="Yassour M."/>
            <person name="Thompson D.A."/>
            <person name="Haas B.J."/>
            <person name="Habib N."/>
            <person name="Wapinski I."/>
            <person name="Roy S."/>
            <person name="Lin M.F."/>
            <person name="Heiman D.I."/>
            <person name="Young S.K."/>
            <person name="Furuya K."/>
            <person name="Guo Y."/>
            <person name="Pidoux A."/>
            <person name="Chen H.M."/>
            <person name="Robbertse B."/>
            <person name="Goldberg J.M."/>
            <person name="Aoki K."/>
            <person name="Bayne E.H."/>
            <person name="Berlin A.M."/>
            <person name="Desjardins C.A."/>
            <person name="Dobbs E."/>
            <person name="Dukaj L."/>
            <person name="Fan L."/>
            <person name="FitzGerald M.G."/>
            <person name="French C."/>
            <person name="Gujja S."/>
            <person name="Hansen K."/>
            <person name="Keifenheim D."/>
            <person name="Levin J.Z."/>
            <person name="Mosher R.A."/>
            <person name="Mueller C.A."/>
            <person name="Pfiffner J."/>
            <person name="Priest M."/>
            <person name="Russ C."/>
            <person name="Smialowska A."/>
            <person name="Swoboda P."/>
            <person name="Sykes S.M."/>
            <person name="Vaughn M."/>
            <person name="Vengrova S."/>
            <person name="Yoder R."/>
            <person name="Zeng Q."/>
            <person name="Allshire R."/>
            <person name="Baulcombe D."/>
            <person name="Birren B.W."/>
            <person name="Brown W."/>
            <person name="Ekwall K."/>
            <person name="Kellis M."/>
            <person name="Leatherwood J."/>
            <person name="Levin H."/>
            <person name="Margalit H."/>
            <person name="Martienssen R."/>
            <person name="Nieduszynski C.A."/>
            <person name="Spatafora J.W."/>
            <person name="Friedman N."/>
            <person name="Dalgaard J.Z."/>
            <person name="Baumann P."/>
            <person name="Niki H."/>
            <person name="Regev A."/>
            <person name="Nusbaum C."/>
        </authorList>
    </citation>
    <scope>NUCLEOTIDE SEQUENCE [LARGE SCALE GENOMIC DNA]</scope>
    <source>
        <strain evidence="2">yFS275 / FY16936</strain>
    </source>
</reference>
<dbReference type="Proteomes" id="UP000001744">
    <property type="component" value="Unassembled WGS sequence"/>
</dbReference>
<dbReference type="AlphaFoldDB" id="B6K525"/>
<accession>B6K525</accession>
<evidence type="ECO:0000313" key="2">
    <source>
        <dbReference type="Proteomes" id="UP000001744"/>
    </source>
</evidence>
<evidence type="ECO:0000313" key="1">
    <source>
        <dbReference type="EMBL" id="EEB08629.1"/>
    </source>
</evidence>
<dbReference type="OMA" id="TNEWRFQ"/>
<protein>
    <submittedName>
        <fullName evidence="1">Uncharacterized protein</fullName>
    </submittedName>
</protein>
<sequence>MVVHQDKWKKKATLAYKKKHNIPTYKPKPQQPELESNEWRFENAPEFFGSDEPAENSIGAAIGDALDVQEPEEEIDYSKLNFKPTEGIFKKQRKKHLQTIQRDSVSELLETVEYEKTIDSIKKRYNVERERSSVATLSKGQDFDSFLEELDGQSDALEKQINKDGGSSKSNQFAPIKSKKVLEKDQAWLDALLQ</sequence>